<dbReference type="Gramene" id="Solyc04g014857.1.1">
    <property type="protein sequence ID" value="Solyc04g014857.1.1"/>
    <property type="gene ID" value="Solyc04g014857.1"/>
</dbReference>
<organism evidence="1">
    <name type="scientific">Solanum lycopersicum</name>
    <name type="common">Tomato</name>
    <name type="synonym">Lycopersicon esculentum</name>
    <dbReference type="NCBI Taxonomy" id="4081"/>
    <lineage>
        <taxon>Eukaryota</taxon>
        <taxon>Viridiplantae</taxon>
        <taxon>Streptophyta</taxon>
        <taxon>Embryophyta</taxon>
        <taxon>Tracheophyta</taxon>
        <taxon>Spermatophyta</taxon>
        <taxon>Magnoliopsida</taxon>
        <taxon>eudicotyledons</taxon>
        <taxon>Gunneridae</taxon>
        <taxon>Pentapetalae</taxon>
        <taxon>asterids</taxon>
        <taxon>lamiids</taxon>
        <taxon>Solanales</taxon>
        <taxon>Solanaceae</taxon>
        <taxon>Solanoideae</taxon>
        <taxon>Solaneae</taxon>
        <taxon>Solanum</taxon>
        <taxon>Solanum subgen. Lycopersicon</taxon>
    </lineage>
</organism>
<accession>A0A3Q7G0A2</accession>
<sequence length="167" mass="18948">MDSRKKELTLTDGLKELCVDGWRGDNGTFRHEYLMELKHYMNARHPSCGLKSLPHVDSKIRAWKKSYATISLLKSQSGLGFQFSDESTLVDPNAKSMNLKKWPLFADWEEIFGKDRATGEFVEGPEDAVEEIERIESQEITNDMSVGFSIDVVDIDDASGTRKNRDA</sequence>
<keyword evidence="2" id="KW-1185">Reference proteome</keyword>
<reference evidence="1" key="2">
    <citation type="submission" date="2019-01" db="UniProtKB">
        <authorList>
            <consortium name="EnsemblPlants"/>
        </authorList>
    </citation>
    <scope>IDENTIFICATION</scope>
    <source>
        <strain evidence="1">cv. Heinz 1706</strain>
    </source>
</reference>
<reference evidence="1" key="1">
    <citation type="journal article" date="2012" name="Nature">
        <title>The tomato genome sequence provides insights into fleshy fruit evolution.</title>
        <authorList>
            <consortium name="Tomato Genome Consortium"/>
        </authorList>
    </citation>
    <scope>NUCLEOTIDE SEQUENCE [LARGE SCALE GENOMIC DNA]</scope>
    <source>
        <strain evidence="1">cv. Heinz 1706</strain>
    </source>
</reference>
<evidence type="ECO:0000313" key="2">
    <source>
        <dbReference type="Proteomes" id="UP000004994"/>
    </source>
</evidence>
<protein>
    <recommendedName>
        <fullName evidence="3">Myb/SANT-like domain-containing protein</fullName>
    </recommendedName>
</protein>
<dbReference type="PaxDb" id="4081-Solyc04g014860.1.1"/>
<evidence type="ECO:0008006" key="3">
    <source>
        <dbReference type="Google" id="ProtNLM"/>
    </source>
</evidence>
<name>A0A3Q7G0A2_SOLLC</name>
<dbReference type="EnsemblPlants" id="Solyc04g014857.1.1">
    <property type="protein sequence ID" value="Solyc04g014857.1.1"/>
    <property type="gene ID" value="Solyc04g014857.1"/>
</dbReference>
<dbReference type="PANTHER" id="PTHR46250:SF9">
    <property type="entry name" value="MYB_SANT-LIKE DOMAIN-CONTAINING PROTEIN"/>
    <property type="match status" value="1"/>
</dbReference>
<dbReference type="Proteomes" id="UP000004994">
    <property type="component" value="Chromosome 4"/>
</dbReference>
<dbReference type="AlphaFoldDB" id="A0A3Q7G0A2"/>
<proteinExistence type="predicted"/>
<dbReference type="InParanoid" id="A0A3Q7G0A2"/>
<evidence type="ECO:0000313" key="1">
    <source>
        <dbReference type="EnsemblPlants" id="Solyc04g014857.1.1"/>
    </source>
</evidence>
<dbReference type="PANTHER" id="PTHR46250">
    <property type="entry name" value="MYB/SANT-LIKE DNA-BINDING DOMAIN PROTEIN-RELATED"/>
    <property type="match status" value="1"/>
</dbReference>